<dbReference type="EMBL" id="JAQQWM010000006">
    <property type="protein sequence ID" value="KAK8060846.1"/>
    <property type="molecule type" value="Genomic_DNA"/>
</dbReference>
<keyword evidence="2" id="KW-1185">Reference proteome</keyword>
<gene>
    <name evidence="1" type="ORF">PG996_010776</name>
</gene>
<reference evidence="1 2" key="1">
    <citation type="submission" date="2023-01" db="EMBL/GenBank/DDBJ databases">
        <title>Analysis of 21 Apiospora genomes using comparative genomics revels a genus with tremendous synthesis potential of carbohydrate active enzymes and secondary metabolites.</title>
        <authorList>
            <person name="Sorensen T."/>
        </authorList>
    </citation>
    <scope>NUCLEOTIDE SEQUENCE [LARGE SCALE GENOMIC DNA]</scope>
    <source>
        <strain evidence="1 2">CBS 83171</strain>
    </source>
</reference>
<organism evidence="1 2">
    <name type="scientific">Apiospora saccharicola</name>
    <dbReference type="NCBI Taxonomy" id="335842"/>
    <lineage>
        <taxon>Eukaryota</taxon>
        <taxon>Fungi</taxon>
        <taxon>Dikarya</taxon>
        <taxon>Ascomycota</taxon>
        <taxon>Pezizomycotina</taxon>
        <taxon>Sordariomycetes</taxon>
        <taxon>Xylariomycetidae</taxon>
        <taxon>Amphisphaeriales</taxon>
        <taxon>Apiosporaceae</taxon>
        <taxon>Apiospora</taxon>
    </lineage>
</organism>
<evidence type="ECO:0000313" key="2">
    <source>
        <dbReference type="Proteomes" id="UP001446871"/>
    </source>
</evidence>
<name>A0ABR1URZ5_9PEZI</name>
<dbReference type="Proteomes" id="UP001446871">
    <property type="component" value="Unassembled WGS sequence"/>
</dbReference>
<sequence>MSAHETQLQESERRPSIWKDWLRFEVPEGDPDVEVLQAEAKAASEIWRKLKLDIGDLGGSGDQVPSVQTLLAAVQGAQAQWTKKSEKGFGKAKAQFFSFLETMDSHKYLFSVIPNGDKYTSLITGIITTVVKVGIPTLQCAKDLFAADT</sequence>
<evidence type="ECO:0008006" key="3">
    <source>
        <dbReference type="Google" id="ProtNLM"/>
    </source>
</evidence>
<protein>
    <recommendedName>
        <fullName evidence="3">Fungal STAND N-terminal Goodbye domain-containing protein</fullName>
    </recommendedName>
</protein>
<evidence type="ECO:0000313" key="1">
    <source>
        <dbReference type="EMBL" id="KAK8060846.1"/>
    </source>
</evidence>
<proteinExistence type="predicted"/>
<comment type="caution">
    <text evidence="1">The sequence shown here is derived from an EMBL/GenBank/DDBJ whole genome shotgun (WGS) entry which is preliminary data.</text>
</comment>
<accession>A0ABR1URZ5</accession>